<organism evidence="1 2">
    <name type="scientific">Dipteronia sinensis</name>
    <dbReference type="NCBI Taxonomy" id="43782"/>
    <lineage>
        <taxon>Eukaryota</taxon>
        <taxon>Viridiplantae</taxon>
        <taxon>Streptophyta</taxon>
        <taxon>Embryophyta</taxon>
        <taxon>Tracheophyta</taxon>
        <taxon>Spermatophyta</taxon>
        <taxon>Magnoliopsida</taxon>
        <taxon>eudicotyledons</taxon>
        <taxon>Gunneridae</taxon>
        <taxon>Pentapetalae</taxon>
        <taxon>rosids</taxon>
        <taxon>malvids</taxon>
        <taxon>Sapindales</taxon>
        <taxon>Sapindaceae</taxon>
        <taxon>Hippocastanoideae</taxon>
        <taxon>Acereae</taxon>
        <taxon>Dipteronia</taxon>
    </lineage>
</organism>
<dbReference type="AlphaFoldDB" id="A0AAD9ZXV2"/>
<sequence length="61" mass="6927">MTHTYALVYTPQCLDPECKGSFQWPTSLDYMIMKSGKEKGGIIYFGKGVFGHATLYLLELF</sequence>
<protein>
    <submittedName>
        <fullName evidence="1">Uncharacterized protein</fullName>
    </submittedName>
</protein>
<dbReference type="EMBL" id="JANJYJ010000008">
    <property type="protein sequence ID" value="KAK3195116.1"/>
    <property type="molecule type" value="Genomic_DNA"/>
</dbReference>
<evidence type="ECO:0000313" key="1">
    <source>
        <dbReference type="EMBL" id="KAK3195116.1"/>
    </source>
</evidence>
<accession>A0AAD9ZXV2</accession>
<name>A0AAD9ZXV2_9ROSI</name>
<reference evidence="1" key="1">
    <citation type="journal article" date="2023" name="Plant J.">
        <title>Genome sequences and population genomics provide insights into the demographic history, inbreeding, and mutation load of two 'living fossil' tree species of Dipteronia.</title>
        <authorList>
            <person name="Feng Y."/>
            <person name="Comes H.P."/>
            <person name="Chen J."/>
            <person name="Zhu S."/>
            <person name="Lu R."/>
            <person name="Zhang X."/>
            <person name="Li P."/>
            <person name="Qiu J."/>
            <person name="Olsen K.M."/>
            <person name="Qiu Y."/>
        </authorList>
    </citation>
    <scope>NUCLEOTIDE SEQUENCE</scope>
    <source>
        <strain evidence="1">NBL</strain>
    </source>
</reference>
<gene>
    <name evidence="1" type="ORF">Dsin_026426</name>
</gene>
<keyword evidence="2" id="KW-1185">Reference proteome</keyword>
<proteinExistence type="predicted"/>
<evidence type="ECO:0000313" key="2">
    <source>
        <dbReference type="Proteomes" id="UP001281410"/>
    </source>
</evidence>
<comment type="caution">
    <text evidence="1">The sequence shown here is derived from an EMBL/GenBank/DDBJ whole genome shotgun (WGS) entry which is preliminary data.</text>
</comment>
<dbReference type="Proteomes" id="UP001281410">
    <property type="component" value="Unassembled WGS sequence"/>
</dbReference>